<evidence type="ECO:0000259" key="3">
    <source>
        <dbReference type="PROSITE" id="PS50048"/>
    </source>
</evidence>
<evidence type="ECO:0000313" key="5">
    <source>
        <dbReference type="Proteomes" id="UP000254866"/>
    </source>
</evidence>
<dbReference type="InterPro" id="IPR021858">
    <property type="entry name" value="Fun_TF"/>
</dbReference>
<dbReference type="PROSITE" id="PS50048">
    <property type="entry name" value="ZN2_CY6_FUNGAL_2"/>
    <property type="match status" value="1"/>
</dbReference>
<evidence type="ECO:0000256" key="2">
    <source>
        <dbReference type="SAM" id="MobiDB-lite"/>
    </source>
</evidence>
<reference evidence="4 5" key="1">
    <citation type="journal article" date="2018" name="IMA Fungus">
        <title>IMA Genome-F 9: Draft genome sequence of Annulohypoxylon stygium, Aspergillus mulundensis, Berkeleyomyces basicola (syn. Thielaviopsis basicola), Ceratocystis smalleyi, two Cercospora beticola strains, Coleophoma cylindrospora, Fusarium fracticaudum, Phialophora cf. hyalina, and Morchella septimelata.</title>
        <authorList>
            <person name="Wingfield B.D."/>
            <person name="Bills G.F."/>
            <person name="Dong Y."/>
            <person name="Huang W."/>
            <person name="Nel W.J."/>
            <person name="Swalarsk-Parry B.S."/>
            <person name="Vaghefi N."/>
            <person name="Wilken P.M."/>
            <person name="An Z."/>
            <person name="de Beer Z.W."/>
            <person name="De Vos L."/>
            <person name="Chen L."/>
            <person name="Duong T.A."/>
            <person name="Gao Y."/>
            <person name="Hammerbacher A."/>
            <person name="Kikkert J.R."/>
            <person name="Li Y."/>
            <person name="Li H."/>
            <person name="Li K."/>
            <person name="Li Q."/>
            <person name="Liu X."/>
            <person name="Ma X."/>
            <person name="Naidoo K."/>
            <person name="Pethybridge S.J."/>
            <person name="Sun J."/>
            <person name="Steenkamp E.T."/>
            <person name="van der Nest M.A."/>
            <person name="van Wyk S."/>
            <person name="Wingfield M.J."/>
            <person name="Xiong C."/>
            <person name="Yue Q."/>
            <person name="Zhang X."/>
        </authorList>
    </citation>
    <scope>NUCLEOTIDE SEQUENCE [LARGE SCALE GENOMIC DNA]</scope>
    <source>
        <strain evidence="4 5">BP 5553</strain>
    </source>
</reference>
<dbReference type="GO" id="GO:0008270">
    <property type="term" value="F:zinc ion binding"/>
    <property type="evidence" value="ECO:0007669"/>
    <property type="project" value="InterPro"/>
</dbReference>
<gene>
    <name evidence="4" type="ORF">BP5553_02900</name>
</gene>
<dbReference type="EMBL" id="NPIC01000002">
    <property type="protein sequence ID" value="RDL38560.1"/>
    <property type="molecule type" value="Genomic_DNA"/>
</dbReference>
<dbReference type="PANTHER" id="PTHR47784:SF5">
    <property type="entry name" value="STEROL UPTAKE CONTROL PROTEIN 2"/>
    <property type="match status" value="1"/>
</dbReference>
<dbReference type="OrthoDB" id="416217at2759"/>
<dbReference type="PROSITE" id="PS00463">
    <property type="entry name" value="ZN2_CY6_FUNGAL_1"/>
    <property type="match status" value="1"/>
</dbReference>
<evidence type="ECO:0000313" key="4">
    <source>
        <dbReference type="EMBL" id="RDL38560.1"/>
    </source>
</evidence>
<dbReference type="SUPFAM" id="SSF57701">
    <property type="entry name" value="Zn2/Cys6 DNA-binding domain"/>
    <property type="match status" value="1"/>
</dbReference>
<dbReference type="Pfam" id="PF00172">
    <property type="entry name" value="Zn_clus"/>
    <property type="match status" value="1"/>
</dbReference>
<comment type="caution">
    <text evidence="4">The sequence shown here is derived from an EMBL/GenBank/DDBJ whole genome shotgun (WGS) entry which is preliminary data.</text>
</comment>
<dbReference type="CDD" id="cd00067">
    <property type="entry name" value="GAL4"/>
    <property type="match status" value="1"/>
</dbReference>
<feature type="region of interest" description="Disordered" evidence="2">
    <location>
        <begin position="89"/>
        <end position="109"/>
    </location>
</feature>
<keyword evidence="5" id="KW-1185">Reference proteome</keyword>
<dbReference type="SMART" id="SM00066">
    <property type="entry name" value="GAL4"/>
    <property type="match status" value="1"/>
</dbReference>
<dbReference type="AlphaFoldDB" id="A0A370TSQ5"/>
<feature type="region of interest" description="Disordered" evidence="2">
    <location>
        <begin position="1"/>
        <end position="31"/>
    </location>
</feature>
<dbReference type="GeneID" id="43595749"/>
<dbReference type="Pfam" id="PF11951">
    <property type="entry name" value="Fungal_trans_2"/>
    <property type="match status" value="1"/>
</dbReference>
<dbReference type="Gene3D" id="4.10.240.10">
    <property type="entry name" value="Zn(2)-C6 fungal-type DNA-binding domain"/>
    <property type="match status" value="1"/>
</dbReference>
<accession>A0A370TSQ5</accession>
<organism evidence="4 5">
    <name type="scientific">Venustampulla echinocandica</name>
    <dbReference type="NCBI Taxonomy" id="2656787"/>
    <lineage>
        <taxon>Eukaryota</taxon>
        <taxon>Fungi</taxon>
        <taxon>Dikarya</taxon>
        <taxon>Ascomycota</taxon>
        <taxon>Pezizomycotina</taxon>
        <taxon>Leotiomycetes</taxon>
        <taxon>Helotiales</taxon>
        <taxon>Pleuroascaceae</taxon>
        <taxon>Venustampulla</taxon>
    </lineage>
</organism>
<dbReference type="PANTHER" id="PTHR47784">
    <property type="entry name" value="STEROL UPTAKE CONTROL PROTEIN 2"/>
    <property type="match status" value="1"/>
</dbReference>
<protein>
    <recommendedName>
        <fullName evidence="3">Zn(2)-C6 fungal-type domain-containing protein</fullName>
    </recommendedName>
</protein>
<dbReference type="Proteomes" id="UP000254866">
    <property type="component" value="Unassembled WGS sequence"/>
</dbReference>
<proteinExistence type="predicted"/>
<dbReference type="RefSeq" id="XP_031871216.1">
    <property type="nucleotide sequence ID" value="XM_032011523.1"/>
</dbReference>
<dbReference type="InterPro" id="IPR053157">
    <property type="entry name" value="Sterol_Uptake_Regulator"/>
</dbReference>
<dbReference type="InterPro" id="IPR001138">
    <property type="entry name" value="Zn2Cys6_DnaBD"/>
</dbReference>
<name>A0A370TSQ5_9HELO</name>
<evidence type="ECO:0000256" key="1">
    <source>
        <dbReference type="ARBA" id="ARBA00023242"/>
    </source>
</evidence>
<feature type="domain" description="Zn(2)-C6 fungal-type" evidence="3">
    <location>
        <begin position="32"/>
        <end position="62"/>
    </location>
</feature>
<dbReference type="GO" id="GO:0001228">
    <property type="term" value="F:DNA-binding transcription activator activity, RNA polymerase II-specific"/>
    <property type="evidence" value="ECO:0007669"/>
    <property type="project" value="TreeGrafter"/>
</dbReference>
<feature type="compositionally biased region" description="Polar residues" evidence="2">
    <location>
        <begin position="10"/>
        <end position="31"/>
    </location>
</feature>
<sequence>MPPKRPGRLLTNTQAHTRGAATRQSKGRSNLGCQGCKKRRKKCDESQPICKRCRTLSYTCVYTGHNMPDWKSSQVSTFTIGAPAVSKSKIKTSPAADPVDHTRAAGCPEPSHSSLIFPGLSSDFTKSRAHALPAIGMKDNPALDNQENMHLLTYFKSKTSKYLIGNENLWAVDVLQLAFHHPFLIHAILSLSARHLHFKSIHTRSNRQSTSAHPSPSGQIYATLESKHHQRSLSLLRATFLAESYSNNYLRSIQSSHFATSFLLYFHACSALEFDPSGCGDTSFIFLRGIRSLVIASPLGAHQGVFASLLSPPLSMPICFPHAKPSLENPGAIFMNILDELPINSKWTRNKDIYVERMESLTLYLAICIPSDTCITEKPVLEEILLCFLRWQTFVNVPFLNLLGNNDPIALSILAYYYAAVKVVLNRADDEKYWWWRDKPEFIVRSIARYIGPEWETWISWPLAMVAL</sequence>
<keyword evidence="1" id="KW-0539">Nucleus</keyword>
<dbReference type="InterPro" id="IPR036864">
    <property type="entry name" value="Zn2-C6_fun-type_DNA-bd_sf"/>
</dbReference>